<evidence type="ECO:0000313" key="6">
    <source>
        <dbReference type="Proteomes" id="UP001596047"/>
    </source>
</evidence>
<evidence type="ECO:0000259" key="4">
    <source>
        <dbReference type="PROSITE" id="PS51918"/>
    </source>
</evidence>
<keyword evidence="3" id="KW-0411">Iron-sulfur</keyword>
<keyword evidence="6" id="KW-1185">Reference proteome</keyword>
<dbReference type="PROSITE" id="PS51918">
    <property type="entry name" value="RADICAL_SAM"/>
    <property type="match status" value="1"/>
</dbReference>
<dbReference type="SFLD" id="SFLDS00029">
    <property type="entry name" value="Radical_SAM"/>
    <property type="match status" value="1"/>
</dbReference>
<organism evidence="5 6">
    <name type="scientific">Paenibacillus solisilvae</name>
    <dbReference type="NCBI Taxonomy" id="2486751"/>
    <lineage>
        <taxon>Bacteria</taxon>
        <taxon>Bacillati</taxon>
        <taxon>Bacillota</taxon>
        <taxon>Bacilli</taxon>
        <taxon>Bacillales</taxon>
        <taxon>Paenibacillaceae</taxon>
        <taxon>Paenibacillus</taxon>
    </lineage>
</organism>
<dbReference type="Proteomes" id="UP001596047">
    <property type="component" value="Unassembled WGS sequence"/>
</dbReference>
<dbReference type="InterPro" id="IPR007197">
    <property type="entry name" value="rSAM"/>
</dbReference>
<dbReference type="EMBL" id="JBHSOW010000080">
    <property type="protein sequence ID" value="MFC5651635.1"/>
    <property type="molecule type" value="Genomic_DNA"/>
</dbReference>
<feature type="domain" description="Radical SAM core" evidence="4">
    <location>
        <begin position="26"/>
        <end position="253"/>
    </location>
</feature>
<accession>A0ABW0W183</accession>
<dbReference type="SUPFAM" id="SSF102114">
    <property type="entry name" value="Radical SAM enzymes"/>
    <property type="match status" value="1"/>
</dbReference>
<dbReference type="SFLD" id="SFLDG01084">
    <property type="entry name" value="Uncharacterised_Radical_SAM_Su"/>
    <property type="match status" value="1"/>
</dbReference>
<evidence type="ECO:0000256" key="1">
    <source>
        <dbReference type="ARBA" id="ARBA00022723"/>
    </source>
</evidence>
<evidence type="ECO:0000256" key="3">
    <source>
        <dbReference type="ARBA" id="ARBA00023014"/>
    </source>
</evidence>
<reference evidence="6" key="1">
    <citation type="journal article" date="2019" name="Int. J. Syst. Evol. Microbiol.">
        <title>The Global Catalogue of Microorganisms (GCM) 10K type strain sequencing project: providing services to taxonomists for standard genome sequencing and annotation.</title>
        <authorList>
            <consortium name="The Broad Institute Genomics Platform"/>
            <consortium name="The Broad Institute Genome Sequencing Center for Infectious Disease"/>
            <person name="Wu L."/>
            <person name="Ma J."/>
        </authorList>
    </citation>
    <scope>NUCLEOTIDE SEQUENCE [LARGE SCALE GENOMIC DNA]</scope>
    <source>
        <strain evidence="6">CGMCC 1.3240</strain>
    </source>
</reference>
<dbReference type="InterPro" id="IPR040086">
    <property type="entry name" value="MJ0683-like"/>
</dbReference>
<dbReference type="Gene3D" id="3.80.30.30">
    <property type="match status" value="1"/>
</dbReference>
<dbReference type="RefSeq" id="WP_379190270.1">
    <property type="nucleotide sequence ID" value="NZ_JBHSOW010000080.1"/>
</dbReference>
<dbReference type="CDD" id="cd01335">
    <property type="entry name" value="Radical_SAM"/>
    <property type="match status" value="1"/>
</dbReference>
<gene>
    <name evidence="5" type="ORF">ACFPYJ_21455</name>
</gene>
<evidence type="ECO:0000256" key="2">
    <source>
        <dbReference type="ARBA" id="ARBA00023004"/>
    </source>
</evidence>
<dbReference type="PANTHER" id="PTHR43432:SF3">
    <property type="entry name" value="SLR0285 PROTEIN"/>
    <property type="match status" value="1"/>
</dbReference>
<keyword evidence="2" id="KW-0408">Iron</keyword>
<name>A0ABW0W183_9BACL</name>
<protein>
    <submittedName>
        <fullName evidence="5">Radical SAM protein</fullName>
    </submittedName>
</protein>
<comment type="caution">
    <text evidence="5">The sequence shown here is derived from an EMBL/GenBank/DDBJ whole genome shotgun (WGS) entry which is preliminary data.</text>
</comment>
<sequence>MGTIMTGPKQEPKKRSTRLLLPASGYLTGYSYTLNPYVGCVFGCSYCYVRRMPLALFRGEPWGEWVEAKAFQEADFRREWRRALHKGAVTVFMSSATDPYQPLEYKQQVTRKLLEIMVEEPPEFLLVQTRSPLVIRDQDLLRQLGSRVRVSVTIETDLESIRRSLTPAAPPLAARWRTIRELRKLGVPVQAAVSPLLPYSGEFAQRLSEAVDRVVVDDFFRGDGSGGKRSAQLKMEARYGELGVEGLYTPQTADQFVEQLTALMPEGAVYFGHAGFMP</sequence>
<dbReference type="Pfam" id="PF04055">
    <property type="entry name" value="Radical_SAM"/>
    <property type="match status" value="1"/>
</dbReference>
<keyword evidence="1" id="KW-0479">Metal-binding</keyword>
<proteinExistence type="predicted"/>
<evidence type="ECO:0000313" key="5">
    <source>
        <dbReference type="EMBL" id="MFC5651635.1"/>
    </source>
</evidence>
<dbReference type="InterPro" id="IPR058240">
    <property type="entry name" value="rSAM_sf"/>
</dbReference>
<dbReference type="PANTHER" id="PTHR43432">
    <property type="entry name" value="SLR0285 PROTEIN"/>
    <property type="match status" value="1"/>
</dbReference>